<accession>A0A9Q6ZB80</accession>
<protein>
    <submittedName>
        <fullName evidence="1">Uncharacterized protein</fullName>
    </submittedName>
</protein>
<proteinExistence type="predicted"/>
<sequence>MQMLLTKKFNSFPQLGVLSVTSLISDWDENQLVDFMNQSSITYELVRGLNIIGGYHYTENTGFRGTTV</sequence>
<organism evidence="1 2">
    <name type="scientific">Myroides odoratus</name>
    <name type="common">Flavobacterium odoratum</name>
    <dbReference type="NCBI Taxonomy" id="256"/>
    <lineage>
        <taxon>Bacteria</taxon>
        <taxon>Pseudomonadati</taxon>
        <taxon>Bacteroidota</taxon>
        <taxon>Flavobacteriia</taxon>
        <taxon>Flavobacteriales</taxon>
        <taxon>Flavobacteriaceae</taxon>
        <taxon>Myroides</taxon>
    </lineage>
</organism>
<gene>
    <name evidence="1" type="ORF">I6I88_04745</name>
</gene>
<dbReference type="AlphaFoldDB" id="A0A9Q6ZB80"/>
<name>A0A9Q6ZB80_MYROD</name>
<evidence type="ECO:0000313" key="1">
    <source>
        <dbReference type="EMBL" id="QQU01978.1"/>
    </source>
</evidence>
<evidence type="ECO:0000313" key="2">
    <source>
        <dbReference type="Proteomes" id="UP000596202"/>
    </source>
</evidence>
<reference evidence="1 2" key="1">
    <citation type="submission" date="2021-01" db="EMBL/GenBank/DDBJ databases">
        <title>FDA dAtabase for Regulatory Grade micrObial Sequences (FDA-ARGOS): Supporting development and validation of Infectious Disease Dx tests.</title>
        <authorList>
            <person name="Sproer C."/>
            <person name="Gronow S."/>
            <person name="Severitt S."/>
            <person name="Schroder I."/>
            <person name="Tallon L."/>
            <person name="Sadzewicz L."/>
            <person name="Zhao X."/>
            <person name="Boylan J."/>
            <person name="Ott S."/>
            <person name="Bowen H."/>
            <person name="Vavikolanu K."/>
            <person name="Mehta A."/>
            <person name="Aluvathingal J."/>
            <person name="Nadendla S."/>
            <person name="Lowell S."/>
            <person name="Myers T."/>
            <person name="Yan Y."/>
            <person name="Sichtig H."/>
        </authorList>
    </citation>
    <scope>NUCLEOTIDE SEQUENCE [LARGE SCALE GENOMIC DNA]</scope>
    <source>
        <strain evidence="1 2">FDAARGOS_1131</strain>
    </source>
</reference>
<dbReference type="EMBL" id="CP068108">
    <property type="protein sequence ID" value="QQU01978.1"/>
    <property type="molecule type" value="Genomic_DNA"/>
</dbReference>
<dbReference type="Proteomes" id="UP000596202">
    <property type="component" value="Chromosome"/>
</dbReference>
<dbReference type="OrthoDB" id="675324at2"/>